<dbReference type="CDD" id="cd11614">
    <property type="entry name" value="SAF_CpaB_FlgA_like"/>
    <property type="match status" value="1"/>
</dbReference>
<dbReference type="Gene3D" id="3.90.1210.10">
    <property type="entry name" value="Antifreeze-like/N-acetylneuraminic acid synthase C-terminal domain"/>
    <property type="match status" value="1"/>
</dbReference>
<dbReference type="RefSeq" id="WP_035286732.1">
    <property type="nucleotide sequence ID" value="NZ_AYXG01000188.1"/>
</dbReference>
<dbReference type="Proteomes" id="UP000019277">
    <property type="component" value="Unassembled WGS sequence"/>
</dbReference>
<reference evidence="2 3" key="1">
    <citation type="journal article" date="2014" name="Genome Announc.">
        <title>Draft Genome Sequence of the Antitrypanosomally Active Sponge-Associated Bacterium Actinokineospora sp. Strain EG49.</title>
        <authorList>
            <person name="Harjes J."/>
            <person name="Ryu T."/>
            <person name="Abdelmohsen U.R."/>
            <person name="Moitinho-Silva L."/>
            <person name="Horn H."/>
            <person name="Ravasi T."/>
            <person name="Hentschel U."/>
        </authorList>
    </citation>
    <scope>NUCLEOTIDE SEQUENCE [LARGE SCALE GENOMIC DNA]</scope>
    <source>
        <strain evidence="2 3">EG49</strain>
    </source>
</reference>
<gene>
    <name evidence="2" type="ORF">UO65_5004</name>
</gene>
<sequence length="212" mass="21207">MPASNPTLIRLRALRATLPRALALRRVVAGVLLLAAAATTLWHPAAEPASTPVLVAAKPLSAATALTPTDVRVVRAPPDLLPAGALTDPAEAAGRLLAGPAAEGEPITRVRLVGAENTALAVGPGAAAVPLRPADPTVSSLLRPGSRVDVVAAAEPGDPPEVLAENATVLTVRALAGGGPNAPPLLLLALPERAAHDVAAASLRGEVTVTLR</sequence>
<keyword evidence="2" id="KW-0346">Stress response</keyword>
<dbReference type="EMBL" id="AYXG01000188">
    <property type="protein sequence ID" value="EWC59699.1"/>
    <property type="molecule type" value="Genomic_DNA"/>
</dbReference>
<accession>W7J0Q3</accession>
<dbReference type="Pfam" id="PF08666">
    <property type="entry name" value="SAF"/>
    <property type="match status" value="1"/>
</dbReference>
<organism evidence="2 3">
    <name type="scientific">Actinokineospora spheciospongiae</name>
    <dbReference type="NCBI Taxonomy" id="909613"/>
    <lineage>
        <taxon>Bacteria</taxon>
        <taxon>Bacillati</taxon>
        <taxon>Actinomycetota</taxon>
        <taxon>Actinomycetes</taxon>
        <taxon>Pseudonocardiales</taxon>
        <taxon>Pseudonocardiaceae</taxon>
        <taxon>Actinokineospora</taxon>
    </lineage>
</organism>
<evidence type="ECO:0000259" key="1">
    <source>
        <dbReference type="SMART" id="SM00858"/>
    </source>
</evidence>
<feature type="domain" description="SAF" evidence="1">
    <location>
        <begin position="51"/>
        <end position="113"/>
    </location>
</feature>
<name>W7J0Q3_9PSEU</name>
<keyword evidence="3" id="KW-1185">Reference proteome</keyword>
<proteinExistence type="predicted"/>
<dbReference type="InterPro" id="IPR013974">
    <property type="entry name" value="SAF"/>
</dbReference>
<evidence type="ECO:0000313" key="3">
    <source>
        <dbReference type="Proteomes" id="UP000019277"/>
    </source>
</evidence>
<protein>
    <submittedName>
        <fullName evidence="2">Heat shock protein 22.5 (Hsp22.5)</fullName>
    </submittedName>
</protein>
<dbReference type="OrthoDB" id="4808509at2"/>
<evidence type="ECO:0000313" key="2">
    <source>
        <dbReference type="EMBL" id="EWC59699.1"/>
    </source>
</evidence>
<dbReference type="AlphaFoldDB" id="W7J0Q3"/>
<dbReference type="STRING" id="909613.UO65_5004"/>
<dbReference type="eggNOG" id="COG3745">
    <property type="taxonomic scope" value="Bacteria"/>
</dbReference>
<dbReference type="SMART" id="SM00858">
    <property type="entry name" value="SAF"/>
    <property type="match status" value="1"/>
</dbReference>
<comment type="caution">
    <text evidence="2">The sequence shown here is derived from an EMBL/GenBank/DDBJ whole genome shotgun (WGS) entry which is preliminary data.</text>
</comment>